<comment type="function">
    <text evidence="13">Acts as component of the peripheral membrane COG complex that is involved in intra-Golgi protein trafficking. COG is located at the cis-Golgi, and regulates tethering of retrograde intra-Golgi vesicles and possibly a number of other membrane trafficking events.</text>
</comment>
<comment type="subunit">
    <text evidence="13">Component of the conserved oligomeric Golgi complex.</text>
</comment>
<feature type="compositionally biased region" description="Low complexity" evidence="14">
    <location>
        <begin position="17"/>
        <end position="32"/>
    </location>
</feature>
<keyword evidence="5 13" id="KW-0813">Transport</keyword>
<evidence type="ECO:0000256" key="6">
    <source>
        <dbReference type="ARBA" id="ARBA00022741"/>
    </source>
</evidence>
<comment type="subcellular location">
    <subcellularLocation>
        <location evidence="1 13">Golgi apparatus membrane</location>
        <topology evidence="1 13">Peripheral membrane protein</topology>
    </subcellularLocation>
</comment>
<dbReference type="GO" id="GO:0016887">
    <property type="term" value="F:ATP hydrolysis activity"/>
    <property type="evidence" value="ECO:0007669"/>
    <property type="project" value="InterPro"/>
</dbReference>
<dbReference type="PANTHER" id="PTHR21506">
    <property type="entry name" value="COMPONENT OF OLIGOMERIC GOLGI COMPLEX 6"/>
    <property type="match status" value="1"/>
</dbReference>
<organism evidence="16 17">
    <name type="scientific">Zalerion maritima</name>
    <dbReference type="NCBI Taxonomy" id="339359"/>
    <lineage>
        <taxon>Eukaryota</taxon>
        <taxon>Fungi</taxon>
        <taxon>Dikarya</taxon>
        <taxon>Ascomycota</taxon>
        <taxon>Pezizomycotina</taxon>
        <taxon>Sordariomycetes</taxon>
        <taxon>Lulworthiomycetidae</taxon>
        <taxon>Lulworthiales</taxon>
        <taxon>Lulworthiaceae</taxon>
        <taxon>Zalerion</taxon>
    </lineage>
</organism>
<dbReference type="Pfam" id="PF00004">
    <property type="entry name" value="AAA"/>
    <property type="match status" value="1"/>
</dbReference>
<dbReference type="SMART" id="SM00382">
    <property type="entry name" value="AAA"/>
    <property type="match status" value="1"/>
</dbReference>
<feature type="region of interest" description="Disordered" evidence="14">
    <location>
        <begin position="788"/>
        <end position="1163"/>
    </location>
</feature>
<keyword evidence="17" id="KW-1185">Reference proteome</keyword>
<dbReference type="SUPFAM" id="SSF52540">
    <property type="entry name" value="P-loop containing nucleoside triphosphate hydrolases"/>
    <property type="match status" value="1"/>
</dbReference>
<dbReference type="FunFam" id="1.10.8.60:FF:000022">
    <property type="entry name" value="Fidgetin like 1"/>
    <property type="match status" value="1"/>
</dbReference>
<dbReference type="Pfam" id="PF17862">
    <property type="entry name" value="AAA_lid_3"/>
    <property type="match status" value="1"/>
</dbReference>
<dbReference type="PROSITE" id="PS00674">
    <property type="entry name" value="AAA"/>
    <property type="match status" value="1"/>
</dbReference>
<dbReference type="GO" id="GO:0006891">
    <property type="term" value="P:intra-Golgi vesicle-mediated transport"/>
    <property type="evidence" value="ECO:0007669"/>
    <property type="project" value="UniProtKB-UniRule"/>
</dbReference>
<accession>A0AAD5WWG7</accession>
<feature type="domain" description="AAA+ ATPase" evidence="15">
    <location>
        <begin position="1234"/>
        <end position="1385"/>
    </location>
</feature>
<dbReference type="Pfam" id="PF20653">
    <property type="entry name" value="COG6_C"/>
    <property type="match status" value="1"/>
</dbReference>
<reference evidence="16" key="1">
    <citation type="submission" date="2022-07" db="EMBL/GenBank/DDBJ databases">
        <title>Draft genome sequence of Zalerion maritima ATCC 34329, a (micro)plastics degrading marine fungus.</title>
        <authorList>
            <person name="Paco A."/>
            <person name="Goncalves M.F.M."/>
            <person name="Rocha-Santos T.A.P."/>
            <person name="Alves A."/>
        </authorList>
    </citation>
    <scope>NUCLEOTIDE SEQUENCE</scope>
    <source>
        <strain evidence="16">ATCC 34329</strain>
    </source>
</reference>
<dbReference type="InterPro" id="IPR010490">
    <property type="entry name" value="COG6"/>
</dbReference>
<evidence type="ECO:0000256" key="13">
    <source>
        <dbReference type="RuleBase" id="RU365075"/>
    </source>
</evidence>
<dbReference type="GO" id="GO:0005524">
    <property type="term" value="F:ATP binding"/>
    <property type="evidence" value="ECO:0007669"/>
    <property type="project" value="UniProtKB-KW"/>
</dbReference>
<feature type="region of interest" description="Disordered" evidence="14">
    <location>
        <begin position="1"/>
        <end position="37"/>
    </location>
</feature>
<feature type="compositionally biased region" description="Low complexity" evidence="14">
    <location>
        <begin position="995"/>
        <end position="1005"/>
    </location>
</feature>
<dbReference type="FunFam" id="3.40.50.300:FF:000093">
    <property type="entry name" value="Fidgetin-like 1"/>
    <property type="match status" value="1"/>
</dbReference>
<evidence type="ECO:0000256" key="12">
    <source>
        <dbReference type="ARBA" id="ARBA00043873"/>
    </source>
</evidence>
<evidence type="ECO:0000256" key="11">
    <source>
        <dbReference type="ARBA" id="ARBA00031348"/>
    </source>
</evidence>
<evidence type="ECO:0000256" key="1">
    <source>
        <dbReference type="ARBA" id="ARBA00004395"/>
    </source>
</evidence>
<dbReference type="InterPro" id="IPR003960">
    <property type="entry name" value="ATPase_AAA_CS"/>
</dbReference>
<feature type="compositionally biased region" description="Basic and acidic residues" evidence="14">
    <location>
        <begin position="1052"/>
        <end position="1062"/>
    </location>
</feature>
<evidence type="ECO:0000313" key="17">
    <source>
        <dbReference type="Proteomes" id="UP001201980"/>
    </source>
</evidence>
<dbReference type="GO" id="GO:0017119">
    <property type="term" value="C:Golgi transport complex"/>
    <property type="evidence" value="ECO:0007669"/>
    <property type="project" value="UniProtKB-UniRule"/>
</dbReference>
<dbReference type="Pfam" id="PF09336">
    <property type="entry name" value="Vps4_C"/>
    <property type="match status" value="1"/>
</dbReference>
<dbReference type="Gene3D" id="1.10.8.60">
    <property type="match status" value="1"/>
</dbReference>
<feature type="compositionally biased region" description="Basic and acidic residues" evidence="14">
    <location>
        <begin position="1128"/>
        <end position="1151"/>
    </location>
</feature>
<sequence>MTSNSPLSLGSLPTFDPTSTGPTTPGTPSTPGLASLKGLNPVSAKVITVLSTSYADSEFRESLALLDGRGVKNTSETRRNLRLDIQKEVIESNAEIIDEFGKVAEQLKRIGTTINRLNQTYKPMKDDIESAHEETFPFLEEATKLMSQKQKVEKKQNLLDRFNDHFILSEDEVAIITQSSEPVNSRFFDVLEKAKKISKDCDILLGIENQTLGLEITEQNSKHLNHAFQKIYRWIQREFKTLNLENPQISSDVRRALRVLAERPSLFKNCLDFFAEAREQILSDSFYTALTGTSRSGEEERTVKPIELVAHDILRYVGDMLAWTHSATVSEREALEVLFVAEGEEIARGIEASEESGLRRLAAEESEETPHFDSAKALNDLVDRDVSGVARLLRQRIEEVIHANEETIPAYKLANLLNFYRVTFTKLLGSGAVLLECLGNLEKEALRQFRSLMRDHIATLQGEFQHTPTDLGAPDFLLDALKQLKDIMKTYDTSLTPLENREADFEDILIEAFDPFVEGCKNMARRIPSPSSFVFLINSLMTSRAAIQPYSFTRSRIEDLGGGIEDAADQLIESQYRFFRQNSGLSELFQALFQVKSNDAPGIRALGPVQPAALQEAGQVLDDFLPSALMDAMEEIKHLQDSKLASEVTEEAAEKFCGDFDHVETLLTYADGALEEEYEEKGKELPGNKRLRAHFPRTSAEIKGNEGEAMQYWKRALDQINEYHATRSFNPNPRSEIDKELQKSLRDLEVQCKERIDLLEALRISRVDHSPSVTPSVYVDESTLRSEKGYIGDGTIPAVSYPDLPRPPLPQRPSAQSRTSSEKAVVGGSARSSLDVGTPYSKPSAIPYVIPSPRKQSRSNSPDKPQHVMRTTLRSGKPHEKNKLQRRQPGNPTEGPGAGKAATIAWTKETPARRTPLDMSASATSAPNLSGAVDASRKVSGPAGLKWDSHSRRLVTPRETDPNVVSQRLTKGDKLDPVPSGRQSGEEYPFPSPNLLSISAASSALTNHYQGDAQSSDPEPKSSRGNRQMPQKPPGYGRPSRYYDLPPSPKADAPEVPEKRSSSLDLPIRRKPIAGNSGTASANHTPSRPPSNKPSSSQKPRNRQRRGDSSSSLDDISETPKGRKRSSLLKEKEKERERSLLLDSPTDKSEEASEEAEDMTEAKTWKKRKVQVMKNLPSGVDQAAAKQILNEIVVKGDEVHWGDIAGLDVAKGALRETVVYPFLRPDLFMGLREPARGMLLFGPPGTGKTMLARAVATESLSTFFSISASSLTSKYLGESEKLVRALFGLAKMLAPSIIFVDEIDSLLSQRSGSGEHEATRRIKTEFLIQWSDLQRAAAGRDVSDKDKERGDANRVLVLAATNLPWAIDEAARRRFVRRQYIPLPEEQTRAVQVKTLLGQQKHTLNDEEIEELVRDTEGFSGSDITALAKDAAMGPLRSLGEAVLTMKMDEIRPIGLEDFEASLKTIRPSVSKEGLKEYEDWAKKYGERGG</sequence>
<dbReference type="InterPro" id="IPR048369">
    <property type="entry name" value="COG6_C"/>
</dbReference>
<gene>
    <name evidence="16" type="ORF">MKZ38_007491</name>
</gene>
<evidence type="ECO:0000256" key="8">
    <source>
        <dbReference type="ARBA" id="ARBA00022927"/>
    </source>
</evidence>
<evidence type="ECO:0000256" key="2">
    <source>
        <dbReference type="ARBA" id="ARBA00006914"/>
    </source>
</evidence>
<comment type="function">
    <text evidence="12">Acts as a component of the peripheral membrane COG complex that is involved in intra-Golgi protein trafficking. COG is located at the cis-Golgi, and regulates tethering of retrograde intra-Golgi vesicles and possibly a number of other membrane trafficking events.</text>
</comment>
<comment type="similarity">
    <text evidence="2">Belongs to the AAA ATPase family.</text>
</comment>
<evidence type="ECO:0000256" key="7">
    <source>
        <dbReference type="ARBA" id="ARBA00022840"/>
    </source>
</evidence>
<name>A0AAD5WWG7_9PEZI</name>
<evidence type="ECO:0000313" key="16">
    <source>
        <dbReference type="EMBL" id="KAJ2904655.1"/>
    </source>
</evidence>
<dbReference type="GO" id="GO:0000139">
    <property type="term" value="C:Golgi membrane"/>
    <property type="evidence" value="ECO:0007669"/>
    <property type="project" value="UniProtKB-SubCell"/>
</dbReference>
<evidence type="ECO:0000256" key="14">
    <source>
        <dbReference type="SAM" id="MobiDB-lite"/>
    </source>
</evidence>
<feature type="compositionally biased region" description="Basic and acidic residues" evidence="14">
    <location>
        <begin position="947"/>
        <end position="961"/>
    </location>
</feature>
<evidence type="ECO:0000256" key="5">
    <source>
        <dbReference type="ARBA" id="ARBA00022448"/>
    </source>
</evidence>
<dbReference type="InterPro" id="IPR003593">
    <property type="entry name" value="AAA+_ATPase"/>
</dbReference>
<dbReference type="InterPro" id="IPR041569">
    <property type="entry name" value="AAA_lid_3"/>
</dbReference>
<proteinExistence type="inferred from homology"/>
<evidence type="ECO:0000256" key="3">
    <source>
        <dbReference type="ARBA" id="ARBA00011023"/>
    </source>
</evidence>
<dbReference type="GO" id="GO:0015031">
    <property type="term" value="P:protein transport"/>
    <property type="evidence" value="ECO:0007669"/>
    <property type="project" value="UniProtKB-KW"/>
</dbReference>
<dbReference type="PANTHER" id="PTHR21506:SF0">
    <property type="entry name" value="CONSERVED OLIGOMERIC GOLGI COMPLEX SUBUNIT 6"/>
    <property type="match status" value="1"/>
</dbReference>
<keyword evidence="8 13" id="KW-0653">Protein transport</keyword>
<dbReference type="Gene3D" id="3.40.50.300">
    <property type="entry name" value="P-loop containing nucleotide triphosphate hydrolases"/>
    <property type="match status" value="1"/>
</dbReference>
<dbReference type="CDD" id="cd19509">
    <property type="entry name" value="RecA-like_VPS4-like"/>
    <property type="match status" value="1"/>
</dbReference>
<dbReference type="SMART" id="SM01087">
    <property type="entry name" value="COG6"/>
    <property type="match status" value="1"/>
</dbReference>
<evidence type="ECO:0000256" key="9">
    <source>
        <dbReference type="ARBA" id="ARBA00023034"/>
    </source>
</evidence>
<comment type="caution">
    <text evidence="16">The sequence shown here is derived from an EMBL/GenBank/DDBJ whole genome shotgun (WGS) entry which is preliminary data.</text>
</comment>
<keyword evidence="6" id="KW-0547">Nucleotide-binding</keyword>
<dbReference type="Pfam" id="PF06419">
    <property type="entry name" value="COG6_N"/>
    <property type="match status" value="1"/>
</dbReference>
<dbReference type="InterPro" id="IPR027417">
    <property type="entry name" value="P-loop_NTPase"/>
</dbReference>
<dbReference type="InterPro" id="IPR003959">
    <property type="entry name" value="ATPase_AAA_core"/>
</dbReference>
<feature type="compositionally biased region" description="Polar residues" evidence="14">
    <location>
        <begin position="1076"/>
        <end position="1085"/>
    </location>
</feature>
<dbReference type="InterPro" id="IPR048368">
    <property type="entry name" value="COG6_N"/>
</dbReference>
<comment type="similarity">
    <text evidence="3 13">Belongs to the COG6 family.</text>
</comment>
<keyword evidence="7" id="KW-0067">ATP-binding</keyword>
<evidence type="ECO:0000256" key="10">
    <source>
        <dbReference type="ARBA" id="ARBA00023136"/>
    </source>
</evidence>
<protein>
    <recommendedName>
        <fullName evidence="4 13">Conserved oligomeric Golgi complex subunit 6</fullName>
        <shortName evidence="13">COG complex subunit 6</shortName>
    </recommendedName>
    <alternativeName>
        <fullName evidence="11 13">Component of oligomeric Golgi complex 6</fullName>
    </alternativeName>
</protein>
<feature type="compositionally biased region" description="Polar residues" evidence="14">
    <location>
        <begin position="1006"/>
        <end position="1029"/>
    </location>
</feature>
<keyword evidence="10 13" id="KW-0472">Membrane</keyword>
<dbReference type="Proteomes" id="UP001201980">
    <property type="component" value="Unassembled WGS sequence"/>
</dbReference>
<dbReference type="InterPro" id="IPR015415">
    <property type="entry name" value="Spast_Vps4_C"/>
</dbReference>
<keyword evidence="9 13" id="KW-0333">Golgi apparatus</keyword>
<evidence type="ECO:0000256" key="4">
    <source>
        <dbReference type="ARBA" id="ARBA00020973"/>
    </source>
</evidence>
<evidence type="ECO:0000259" key="15">
    <source>
        <dbReference type="SMART" id="SM00382"/>
    </source>
</evidence>
<dbReference type="EMBL" id="JAKWBI020000048">
    <property type="protein sequence ID" value="KAJ2904655.1"/>
    <property type="molecule type" value="Genomic_DNA"/>
</dbReference>